<feature type="region of interest" description="Disordered" evidence="1">
    <location>
        <begin position="388"/>
        <end position="612"/>
    </location>
</feature>
<dbReference type="PANTHER" id="PTHR14932">
    <property type="entry name" value="RAS GTPASE-RELATED"/>
    <property type="match status" value="1"/>
</dbReference>
<dbReference type="PROSITE" id="PS51419">
    <property type="entry name" value="RAB"/>
    <property type="match status" value="1"/>
</dbReference>
<dbReference type="GO" id="GO:0005525">
    <property type="term" value="F:GTP binding"/>
    <property type="evidence" value="ECO:0007669"/>
    <property type="project" value="InterPro"/>
</dbReference>
<protein>
    <submittedName>
        <fullName evidence="2">Putative GTP-binding protein Parf</fullName>
    </submittedName>
</protein>
<organism evidence="2 3">
    <name type="scientific">Heterocephalus glaber</name>
    <name type="common">Naked mole rat</name>
    <dbReference type="NCBI Taxonomy" id="10181"/>
    <lineage>
        <taxon>Eukaryota</taxon>
        <taxon>Metazoa</taxon>
        <taxon>Chordata</taxon>
        <taxon>Craniata</taxon>
        <taxon>Vertebrata</taxon>
        <taxon>Euteleostomi</taxon>
        <taxon>Mammalia</taxon>
        <taxon>Eutheria</taxon>
        <taxon>Euarchontoglires</taxon>
        <taxon>Glires</taxon>
        <taxon>Rodentia</taxon>
        <taxon>Hystricomorpha</taxon>
        <taxon>Bathyergidae</taxon>
        <taxon>Heterocephalus</taxon>
    </lineage>
</organism>
<reference evidence="2 3" key="1">
    <citation type="journal article" date="2011" name="Nature">
        <title>Genome sequencing reveals insights into physiology and longevity of the naked mole rat.</title>
        <authorList>
            <person name="Kim E.B."/>
            <person name="Fang X."/>
            <person name="Fushan A.A."/>
            <person name="Huang Z."/>
            <person name="Lobanov A.V."/>
            <person name="Han L."/>
            <person name="Marino S.M."/>
            <person name="Sun X."/>
            <person name="Turanov A.A."/>
            <person name="Yang P."/>
            <person name="Yim S.H."/>
            <person name="Zhao X."/>
            <person name="Kasaikina M.V."/>
            <person name="Stoletzki N."/>
            <person name="Peng C."/>
            <person name="Polak P."/>
            <person name="Xiong Z."/>
            <person name="Kiezun A."/>
            <person name="Zhu Y."/>
            <person name="Chen Y."/>
            <person name="Kryukov G.V."/>
            <person name="Zhang Q."/>
            <person name="Peshkin L."/>
            <person name="Yang L."/>
            <person name="Bronson R.T."/>
            <person name="Buffenstein R."/>
            <person name="Wang B."/>
            <person name="Han C."/>
            <person name="Li Q."/>
            <person name="Chen L."/>
            <person name="Zhao W."/>
            <person name="Sunyaev S.R."/>
            <person name="Park T.J."/>
            <person name="Zhang G."/>
            <person name="Wang J."/>
            <person name="Gladyshev V.N."/>
        </authorList>
    </citation>
    <scope>NUCLEOTIDE SEQUENCE [LARGE SCALE GENOMIC DNA]</scope>
</reference>
<sequence>MFSALKKLVGSEQAPGRDKNIPAGLQSMNQALQRRFAKGVQYNMKIVIRGDRNTGKTALWHRLQGEKFVEEYIPTQEIQVTSIHWSYKTTDDIVKVEVWDVVDKVLSSSSEQDGVGIRCGPAGSTFGLLEPDSRPWRAGHLQGKGKKRSDGLKTENDPQEAESEMALDAEFLDVYKNCNGVVMMFDITKQWTFSYVLRELPKVPTHVPVCVLGNYRDMGEHRVILPDDVRDFIEHLDRPPGSSYFRYAESSMKNSFGLKYLHKFFNIPFLQLQRETLLRQLETNQLDIDATLEELSVQQETEDQNYGVFLEMMEARSRGHTTPLVADGQSPSKPGQSSALAFVVPRRSIISRLFGTSPAVDTVPPAPEPAPAAEALARVQDMEDFVPEDGLDRGFLEDAAPPKNEKVGAKVPQQDSDSDGEALGENPMVAGFQDDVDPEDQPCGRAPLPSGPVPSKNISLSSEEETEEGPGHPSTAAPAPQQRSDRETKGFSIKAMQPQKESEPTKATVPSWPRSGSERPSSTLSPTEGSSRRPAEGREDPASSSESDPEGPVAAQMLSFVMDDPDFESEGSDAQRRVVRTGCPQQARLGLPAVLPQARGLGGAEERRKEKL</sequence>
<dbReference type="Gene3D" id="3.40.50.300">
    <property type="entry name" value="P-loop containing nucleotide triphosphate hydrolases"/>
    <property type="match status" value="1"/>
</dbReference>
<dbReference type="STRING" id="10181.G5BQQ6"/>
<dbReference type="FunCoup" id="G5BQQ6">
    <property type="interactions" value="2688"/>
</dbReference>
<evidence type="ECO:0000313" key="2">
    <source>
        <dbReference type="EMBL" id="EHB11617.1"/>
    </source>
</evidence>
<dbReference type="InterPro" id="IPR040385">
    <property type="entry name" value="RABL6"/>
</dbReference>
<dbReference type="PANTHER" id="PTHR14932:SF1">
    <property type="entry name" value="RAB-LIKE PROTEIN 6"/>
    <property type="match status" value="1"/>
</dbReference>
<dbReference type="SUPFAM" id="SSF52540">
    <property type="entry name" value="P-loop containing nucleoside triphosphate hydrolases"/>
    <property type="match status" value="1"/>
</dbReference>
<feature type="region of interest" description="Disordered" evidence="1">
    <location>
        <begin position="134"/>
        <end position="160"/>
    </location>
</feature>
<dbReference type="AlphaFoldDB" id="G5BQQ6"/>
<dbReference type="Proteomes" id="UP000006813">
    <property type="component" value="Unassembled WGS sequence"/>
</dbReference>
<dbReference type="Pfam" id="PF08477">
    <property type="entry name" value="Roc"/>
    <property type="match status" value="1"/>
</dbReference>
<dbReference type="InterPro" id="IPR027417">
    <property type="entry name" value="P-loop_NTPase"/>
</dbReference>
<accession>G5BQQ6</accession>
<proteinExistence type="predicted"/>
<evidence type="ECO:0000256" key="1">
    <source>
        <dbReference type="SAM" id="MobiDB-lite"/>
    </source>
</evidence>
<dbReference type="GO" id="GO:0005829">
    <property type="term" value="C:cytosol"/>
    <property type="evidence" value="ECO:0007669"/>
    <property type="project" value="TreeGrafter"/>
</dbReference>
<name>G5BQQ6_HETGA</name>
<gene>
    <name evidence="2" type="ORF">GW7_00370</name>
</gene>
<feature type="compositionally biased region" description="Polar residues" evidence="1">
    <location>
        <begin position="518"/>
        <end position="529"/>
    </location>
</feature>
<dbReference type="EMBL" id="JH171419">
    <property type="protein sequence ID" value="EHB11617.1"/>
    <property type="molecule type" value="Genomic_DNA"/>
</dbReference>
<dbReference type="InParanoid" id="G5BQQ6"/>
<dbReference type="GO" id="GO:0005634">
    <property type="term" value="C:nucleus"/>
    <property type="evidence" value="ECO:0007669"/>
    <property type="project" value="TreeGrafter"/>
</dbReference>
<evidence type="ECO:0000313" key="3">
    <source>
        <dbReference type="Proteomes" id="UP000006813"/>
    </source>
</evidence>
<feature type="compositionally biased region" description="Basic and acidic residues" evidence="1">
    <location>
        <begin position="530"/>
        <end position="541"/>
    </location>
</feature>